<keyword evidence="6" id="KW-0411">Iron-sulfur</keyword>
<dbReference type="SUPFAM" id="SSF102114">
    <property type="entry name" value="Radical SAM enzymes"/>
    <property type="match status" value="1"/>
</dbReference>
<evidence type="ECO:0000256" key="1">
    <source>
        <dbReference type="ARBA" id="ARBA00001966"/>
    </source>
</evidence>
<dbReference type="InterPro" id="IPR007197">
    <property type="entry name" value="rSAM"/>
</dbReference>
<dbReference type="Pfam" id="PF04055">
    <property type="entry name" value="Radical_SAM"/>
    <property type="match status" value="1"/>
</dbReference>
<dbReference type="EMBL" id="LAZR01014820">
    <property type="protein sequence ID" value="KKM15806.1"/>
    <property type="molecule type" value="Genomic_DNA"/>
</dbReference>
<dbReference type="GO" id="GO:0051539">
    <property type="term" value="F:4 iron, 4 sulfur cluster binding"/>
    <property type="evidence" value="ECO:0007669"/>
    <property type="project" value="UniProtKB-KW"/>
</dbReference>
<evidence type="ECO:0000256" key="5">
    <source>
        <dbReference type="ARBA" id="ARBA00023004"/>
    </source>
</evidence>
<dbReference type="GO" id="GO:0003824">
    <property type="term" value="F:catalytic activity"/>
    <property type="evidence" value="ECO:0007669"/>
    <property type="project" value="InterPro"/>
</dbReference>
<dbReference type="SFLD" id="SFLDS00029">
    <property type="entry name" value="Radical_SAM"/>
    <property type="match status" value="1"/>
</dbReference>
<evidence type="ECO:0000256" key="3">
    <source>
        <dbReference type="ARBA" id="ARBA00022691"/>
    </source>
</evidence>
<dbReference type="InterPro" id="IPR039661">
    <property type="entry name" value="ELP3"/>
</dbReference>
<feature type="domain" description="Radical SAM core" evidence="7">
    <location>
        <begin position="37"/>
        <end position="276"/>
    </location>
</feature>
<dbReference type="InterPro" id="IPR058240">
    <property type="entry name" value="rSAM_sf"/>
</dbReference>
<comment type="cofactor">
    <cofactor evidence="1">
        <name>[4Fe-4S] cluster</name>
        <dbReference type="ChEBI" id="CHEBI:49883"/>
    </cofactor>
</comment>
<dbReference type="InterPro" id="IPR006638">
    <property type="entry name" value="Elp3/MiaA/NifB-like_rSAM"/>
</dbReference>
<dbReference type="InterPro" id="IPR005911">
    <property type="entry name" value="YhcC-like"/>
</dbReference>
<dbReference type="Gene3D" id="3.80.30.20">
    <property type="entry name" value="tm_1862 like domain"/>
    <property type="match status" value="1"/>
</dbReference>
<keyword evidence="4" id="KW-0479">Metal-binding</keyword>
<accession>A0A0F9HKD5</accession>
<name>A0A0F9HKD5_9ZZZZ</name>
<evidence type="ECO:0000256" key="6">
    <source>
        <dbReference type="ARBA" id="ARBA00023014"/>
    </source>
</evidence>
<evidence type="ECO:0000313" key="8">
    <source>
        <dbReference type="EMBL" id="KKM15806.1"/>
    </source>
</evidence>
<dbReference type="InterPro" id="IPR032432">
    <property type="entry name" value="Radical_SAM_C"/>
</dbReference>
<dbReference type="AlphaFoldDB" id="A0A0F9HKD5"/>
<organism evidence="8">
    <name type="scientific">marine sediment metagenome</name>
    <dbReference type="NCBI Taxonomy" id="412755"/>
    <lineage>
        <taxon>unclassified sequences</taxon>
        <taxon>metagenomes</taxon>
        <taxon>ecological metagenomes</taxon>
    </lineage>
</organism>
<keyword evidence="3" id="KW-0949">S-adenosyl-L-methionine</keyword>
<gene>
    <name evidence="8" type="ORF">LCGC14_1692320</name>
</gene>
<evidence type="ECO:0000256" key="2">
    <source>
        <dbReference type="ARBA" id="ARBA00022485"/>
    </source>
</evidence>
<dbReference type="InterPro" id="IPR023404">
    <property type="entry name" value="rSAM_horseshoe"/>
</dbReference>
<reference evidence="8" key="1">
    <citation type="journal article" date="2015" name="Nature">
        <title>Complex archaea that bridge the gap between prokaryotes and eukaryotes.</title>
        <authorList>
            <person name="Spang A."/>
            <person name="Saw J.H."/>
            <person name="Jorgensen S.L."/>
            <person name="Zaremba-Niedzwiedzka K."/>
            <person name="Martijn J."/>
            <person name="Lind A.E."/>
            <person name="van Eijk R."/>
            <person name="Schleper C."/>
            <person name="Guy L."/>
            <person name="Ettema T.J."/>
        </authorList>
    </citation>
    <scope>NUCLEOTIDE SEQUENCE</scope>
</reference>
<dbReference type="SFLD" id="SFLDG01091">
    <property type="entry name" value="uncharacterized_CHP01210-like"/>
    <property type="match status" value="1"/>
</dbReference>
<dbReference type="NCBIfam" id="TIGR01212">
    <property type="entry name" value="TIGR01212 family radical SAM protein"/>
    <property type="match status" value="1"/>
</dbReference>
<evidence type="ECO:0000259" key="7">
    <source>
        <dbReference type="PROSITE" id="PS51918"/>
    </source>
</evidence>
<dbReference type="CDD" id="cd01335">
    <property type="entry name" value="Radical_SAM"/>
    <property type="match status" value="1"/>
</dbReference>
<dbReference type="PANTHER" id="PTHR11135:SF1">
    <property type="entry name" value="PROTEIN YHCC"/>
    <property type="match status" value="1"/>
</dbReference>
<protein>
    <recommendedName>
        <fullName evidence="7">Radical SAM core domain-containing protein</fullName>
    </recommendedName>
</protein>
<keyword evidence="5" id="KW-0408">Iron</keyword>
<keyword evidence="2" id="KW-0004">4Fe-4S</keyword>
<dbReference type="SMART" id="SM00729">
    <property type="entry name" value="Elp3"/>
    <property type="match status" value="1"/>
</dbReference>
<dbReference type="PANTHER" id="PTHR11135">
    <property type="entry name" value="HISTONE ACETYLTRANSFERASE-RELATED"/>
    <property type="match status" value="1"/>
</dbReference>
<comment type="caution">
    <text evidence="8">The sequence shown here is derived from an EMBL/GenBank/DDBJ whole genome shotgun (WGS) entry which is preliminary data.</text>
</comment>
<dbReference type="SFLD" id="SFLDG01086">
    <property type="entry name" value="elongater_protein-like"/>
    <property type="match status" value="1"/>
</dbReference>
<dbReference type="PROSITE" id="PS51918">
    <property type="entry name" value="RADICAL_SAM"/>
    <property type="match status" value="1"/>
</dbReference>
<sequence>MYFSLLMETAYYRSFSTYLSEKFDQRVYRVSLDAGFSCPNRNRYAVIRDPAVRKGAVGTGGCAYCSAEGSWNGSKKKLSLEDQVKTGKVMIGRRYNASKFLAYFQAYSNTYAPVDTLREIYDSVVLDDEDFVGLIIGTRPDCIDYEKLELISSYKERGLEVWLEYGLQSSNDRTLEIIGRGHTAEDFARAVYMTKDFGISVCAHVIIGLPGESSSDILNTARFLSGLPVEGVKLHNLNIVKGTRMADEYYRGNVMPLALDEYARLAVGFLERISPDVVVQRLVAQTSSRWLLGPEWSLNKPMAVNAIIEEFKRRNSFQGKLFRK</sequence>
<dbReference type="Pfam" id="PF16199">
    <property type="entry name" value="Radical_SAM_C"/>
    <property type="match status" value="1"/>
</dbReference>
<dbReference type="GO" id="GO:0046872">
    <property type="term" value="F:metal ion binding"/>
    <property type="evidence" value="ECO:0007669"/>
    <property type="project" value="UniProtKB-KW"/>
</dbReference>
<evidence type="ECO:0000256" key="4">
    <source>
        <dbReference type="ARBA" id="ARBA00022723"/>
    </source>
</evidence>
<proteinExistence type="predicted"/>